<dbReference type="SUPFAM" id="SSF51556">
    <property type="entry name" value="Metallo-dependent hydrolases"/>
    <property type="match status" value="1"/>
</dbReference>
<dbReference type="Proteomes" id="UP000579945">
    <property type="component" value="Unassembled WGS sequence"/>
</dbReference>
<organism evidence="2 3">
    <name type="scientific">Nonomuraea dietziae</name>
    <dbReference type="NCBI Taxonomy" id="65515"/>
    <lineage>
        <taxon>Bacteria</taxon>
        <taxon>Bacillati</taxon>
        <taxon>Actinomycetota</taxon>
        <taxon>Actinomycetes</taxon>
        <taxon>Streptosporangiales</taxon>
        <taxon>Streptosporangiaceae</taxon>
        <taxon>Nonomuraea</taxon>
    </lineage>
</organism>
<dbReference type="PANTHER" id="PTHR22642:SF2">
    <property type="entry name" value="PROTEIN LONG AFTER FAR-RED 3"/>
    <property type="match status" value="1"/>
</dbReference>
<evidence type="ECO:0000313" key="3">
    <source>
        <dbReference type="Proteomes" id="UP000579945"/>
    </source>
</evidence>
<evidence type="ECO:0000259" key="1">
    <source>
        <dbReference type="Pfam" id="PF07969"/>
    </source>
</evidence>
<comment type="caution">
    <text evidence="2">The sequence shown here is derived from an EMBL/GenBank/DDBJ whole genome shotgun (WGS) entry which is preliminary data.</text>
</comment>
<protein>
    <recommendedName>
        <fullName evidence="1">Amidohydrolase 3 domain-containing protein</fullName>
    </recommendedName>
</protein>
<feature type="domain" description="Amidohydrolase 3" evidence="1">
    <location>
        <begin position="38"/>
        <end position="523"/>
    </location>
</feature>
<proteinExistence type="predicted"/>
<dbReference type="CDD" id="cd01300">
    <property type="entry name" value="YtcJ_like"/>
    <property type="match status" value="1"/>
</dbReference>
<accession>A0A7W5YSF4</accession>
<dbReference type="Gene3D" id="3.20.20.140">
    <property type="entry name" value="Metal-dependent hydrolases"/>
    <property type="match status" value="1"/>
</dbReference>
<reference evidence="2 3" key="1">
    <citation type="submission" date="2020-08" db="EMBL/GenBank/DDBJ databases">
        <title>Sequencing the genomes of 1000 actinobacteria strains.</title>
        <authorList>
            <person name="Klenk H.-P."/>
        </authorList>
    </citation>
    <scope>NUCLEOTIDE SEQUENCE [LARGE SCALE GENOMIC DNA]</scope>
    <source>
        <strain evidence="2 3">DSM 44320</strain>
    </source>
</reference>
<dbReference type="EMBL" id="JACIBV010000001">
    <property type="protein sequence ID" value="MBB3728964.1"/>
    <property type="molecule type" value="Genomic_DNA"/>
</dbReference>
<dbReference type="PANTHER" id="PTHR22642">
    <property type="entry name" value="IMIDAZOLONEPROPIONASE"/>
    <property type="match status" value="1"/>
</dbReference>
<dbReference type="RefSeq" id="WP_312895689.1">
    <property type="nucleotide sequence ID" value="NZ_JACIBV010000001.1"/>
</dbReference>
<dbReference type="AlphaFoldDB" id="A0A7W5YSF4"/>
<dbReference type="Gene3D" id="3.10.310.70">
    <property type="match status" value="1"/>
</dbReference>
<name>A0A7W5YSF4_9ACTN</name>
<dbReference type="InterPro" id="IPR011059">
    <property type="entry name" value="Metal-dep_hydrolase_composite"/>
</dbReference>
<dbReference type="Gene3D" id="2.30.40.10">
    <property type="entry name" value="Urease, subunit C, domain 1"/>
    <property type="match status" value="1"/>
</dbReference>
<dbReference type="InterPro" id="IPR033932">
    <property type="entry name" value="YtcJ-like"/>
</dbReference>
<dbReference type="GeneID" id="95391170"/>
<gene>
    <name evidence="2" type="ORF">FHR33_004824</name>
</gene>
<dbReference type="Pfam" id="PF07969">
    <property type="entry name" value="Amidohydro_3"/>
    <property type="match status" value="1"/>
</dbReference>
<dbReference type="InterPro" id="IPR013108">
    <property type="entry name" value="Amidohydro_3"/>
</dbReference>
<dbReference type="GO" id="GO:0016810">
    <property type="term" value="F:hydrolase activity, acting on carbon-nitrogen (but not peptide) bonds"/>
    <property type="evidence" value="ECO:0007669"/>
    <property type="project" value="InterPro"/>
</dbReference>
<dbReference type="InterPro" id="IPR032466">
    <property type="entry name" value="Metal_Hydrolase"/>
</dbReference>
<keyword evidence="3" id="KW-1185">Reference proteome</keyword>
<dbReference type="SUPFAM" id="SSF51338">
    <property type="entry name" value="Composite domain of metallo-dependent hydrolases"/>
    <property type="match status" value="1"/>
</dbReference>
<evidence type="ECO:0000313" key="2">
    <source>
        <dbReference type="EMBL" id="MBB3728964.1"/>
    </source>
</evidence>
<sequence>MPDLHFTNGTVWTGTETATSLAVSGGRIVSRPSPGATVVDLQGGLLMPSFGDGHAHPMFGGLEAQGPQIKGLTTVAEIVAEVGRYAAEHPSLEWIVGGSYDPSLAPFGEFDARWLDEAVADRPVVLRAYDYHTVWCNTAALERAGIGPSTPDPRLGWILRRPDGSPLGTLREWHACDLVLDLVPAKSMDELVEGLAEAGRTMAAAGITWVQDAWVEPSMVEAYLEAARRGALRFRANLAFRADPDTWTAQRPAFSSLRETVKRAGEALVTANTVKFFADGVIEGGTAAMLEPYVDVPHSCGMPVWEPAALAEAVAAFDADSFQVHIHAIGDGGIRAALDAVERAARENPAWDRRPVIAHTQLVDPADLPRFAQLGVIANFEPLWAQLDPLQTELTVPRLGPSRADLQYPMRTLRELGVALSFGSDWPVSSHEPLLGIQIATTRQTLDGAGEAWTPDERLSVEDALAAYTSGVAYQAFAEADRGALDTGKAADLVWLSADPRAEYPLRLRHIKVLGTWLAGERTF</sequence>